<dbReference type="CDD" id="cd16917">
    <property type="entry name" value="HATPase_UhpB-NarQ-NarX-like"/>
    <property type="match status" value="1"/>
</dbReference>
<dbReference type="InterPro" id="IPR050482">
    <property type="entry name" value="Sensor_HK_TwoCompSys"/>
</dbReference>
<dbReference type="PANTHER" id="PTHR24421:SF10">
    <property type="entry name" value="NITRATE_NITRITE SENSOR PROTEIN NARQ"/>
    <property type="match status" value="1"/>
</dbReference>
<feature type="transmembrane region" description="Helical" evidence="9">
    <location>
        <begin position="168"/>
        <end position="193"/>
    </location>
</feature>
<feature type="transmembrane region" description="Helical" evidence="9">
    <location>
        <begin position="118"/>
        <end position="148"/>
    </location>
</feature>
<organism evidence="11">
    <name type="scientific">uncultured Solirubrobacteraceae bacterium</name>
    <dbReference type="NCBI Taxonomy" id="1162706"/>
    <lineage>
        <taxon>Bacteria</taxon>
        <taxon>Bacillati</taxon>
        <taxon>Actinomycetota</taxon>
        <taxon>Thermoleophilia</taxon>
        <taxon>Solirubrobacterales</taxon>
        <taxon>Solirubrobacteraceae</taxon>
        <taxon>environmental samples</taxon>
    </lineage>
</organism>
<sequence length="560" mass="59433">MLLFVSGAAPSPSPSLSTKTLWSRDLLFHLAGLLTASVGIVLWATGFALSIGLAITYFGLIVALGTLLGCRWFARVERRRAAIVLGAPIAERYRPLQDARWTTRLYALIGDSTTWRDFAWTGLVGVVGMTLSSLAIGLWGAVLGLVTLPAWFWALPAGAEFGLFNIDTLALALVAAVAGIALAPLVGSIVRGLTVTEIAFMRWLLAPGREPAAPAADVAAADAPPPVALAPPRALHASFTLLIAVVVLLIWAMTGLGYFWPVWVWLGLAITVALRVVAERGWQARHDPVQAFRVKAELSGVIAAICWVIWALSGAGYVWPLWPMLGMATALGLRGLFVFRHRLPWIREQQLAERVDVLTRTRQGALDVQAAELRRIERDLHDGAQARLVALTMQLGRAEERVADQPELAALLRGAREDAGLAIAELRDLARGIAPPILADRGLAAAIEALGRRSAIAVTVEADPDQRPLPVVETAAYFVVAEALTNVAKHGGGAAARVRVQRVADDLVIEIADDGPGGADPDGGGLTGLRHRVEALDGTLTVTSPPGGGTTIRAQLPCGP</sequence>
<protein>
    <recommendedName>
        <fullName evidence="2">histidine kinase</fullName>
        <ecNumber evidence="2">2.7.13.3</ecNumber>
    </recommendedName>
</protein>
<evidence type="ECO:0000256" key="1">
    <source>
        <dbReference type="ARBA" id="ARBA00000085"/>
    </source>
</evidence>
<dbReference type="InterPro" id="IPR036890">
    <property type="entry name" value="HATPase_C_sf"/>
</dbReference>
<dbReference type="Pfam" id="PF02518">
    <property type="entry name" value="HATPase_c"/>
    <property type="match status" value="1"/>
</dbReference>
<dbReference type="GO" id="GO:0005524">
    <property type="term" value="F:ATP binding"/>
    <property type="evidence" value="ECO:0007669"/>
    <property type="project" value="UniProtKB-KW"/>
</dbReference>
<dbReference type="GO" id="GO:0046983">
    <property type="term" value="F:protein dimerization activity"/>
    <property type="evidence" value="ECO:0007669"/>
    <property type="project" value="InterPro"/>
</dbReference>
<evidence type="ECO:0000259" key="10">
    <source>
        <dbReference type="SMART" id="SM00387"/>
    </source>
</evidence>
<feature type="domain" description="Histidine kinase/HSP90-like ATPase" evidence="10">
    <location>
        <begin position="471"/>
        <end position="560"/>
    </location>
</feature>
<keyword evidence="9" id="KW-0472">Membrane</keyword>
<dbReference type="Gene3D" id="3.30.565.10">
    <property type="entry name" value="Histidine kinase-like ATPase, C-terminal domain"/>
    <property type="match status" value="1"/>
</dbReference>
<evidence type="ECO:0000313" key="11">
    <source>
        <dbReference type="EMBL" id="CAA9470200.1"/>
    </source>
</evidence>
<evidence type="ECO:0000256" key="8">
    <source>
        <dbReference type="ARBA" id="ARBA00023012"/>
    </source>
</evidence>
<gene>
    <name evidence="11" type="ORF">AVDCRST_MAG67-140</name>
</gene>
<dbReference type="SMART" id="SM00387">
    <property type="entry name" value="HATPase_c"/>
    <property type="match status" value="1"/>
</dbReference>
<feature type="transmembrane region" description="Helical" evidence="9">
    <location>
        <begin position="298"/>
        <end position="315"/>
    </location>
</feature>
<evidence type="ECO:0000256" key="5">
    <source>
        <dbReference type="ARBA" id="ARBA00022741"/>
    </source>
</evidence>
<keyword evidence="9" id="KW-1133">Transmembrane helix</keyword>
<dbReference type="Pfam" id="PF07730">
    <property type="entry name" value="HisKA_3"/>
    <property type="match status" value="1"/>
</dbReference>
<proteinExistence type="predicted"/>
<dbReference type="Pfam" id="PF13796">
    <property type="entry name" value="Sensor"/>
    <property type="match status" value="1"/>
</dbReference>
<evidence type="ECO:0000256" key="7">
    <source>
        <dbReference type="ARBA" id="ARBA00022840"/>
    </source>
</evidence>
<evidence type="ECO:0000256" key="6">
    <source>
        <dbReference type="ARBA" id="ARBA00022777"/>
    </source>
</evidence>
<dbReference type="SUPFAM" id="SSF55874">
    <property type="entry name" value="ATPase domain of HSP90 chaperone/DNA topoisomerase II/histidine kinase"/>
    <property type="match status" value="1"/>
</dbReference>
<dbReference type="AlphaFoldDB" id="A0A6J4RCD9"/>
<evidence type="ECO:0000256" key="4">
    <source>
        <dbReference type="ARBA" id="ARBA00022679"/>
    </source>
</evidence>
<accession>A0A6J4RCD9</accession>
<dbReference type="EMBL" id="CADCVQ010000001">
    <property type="protein sequence ID" value="CAA9470200.1"/>
    <property type="molecule type" value="Genomic_DNA"/>
</dbReference>
<dbReference type="GO" id="GO:0000155">
    <property type="term" value="F:phosphorelay sensor kinase activity"/>
    <property type="evidence" value="ECO:0007669"/>
    <property type="project" value="InterPro"/>
</dbReference>
<dbReference type="InterPro" id="IPR011712">
    <property type="entry name" value="Sig_transdc_His_kin_sub3_dim/P"/>
</dbReference>
<keyword evidence="5" id="KW-0547">Nucleotide-binding</keyword>
<evidence type="ECO:0000256" key="2">
    <source>
        <dbReference type="ARBA" id="ARBA00012438"/>
    </source>
</evidence>
<keyword evidence="9" id="KW-0812">Transmembrane</keyword>
<comment type="catalytic activity">
    <reaction evidence="1">
        <text>ATP + protein L-histidine = ADP + protein N-phospho-L-histidine.</text>
        <dbReference type="EC" id="2.7.13.3"/>
    </reaction>
</comment>
<dbReference type="Gene3D" id="1.20.5.1930">
    <property type="match status" value="1"/>
</dbReference>
<dbReference type="EC" id="2.7.13.3" evidence="2"/>
<feature type="transmembrane region" description="Helical" evidence="9">
    <location>
        <begin position="234"/>
        <end position="252"/>
    </location>
</feature>
<dbReference type="InterPro" id="IPR025828">
    <property type="entry name" value="Put_sensor_dom"/>
</dbReference>
<name>A0A6J4RCD9_9ACTN</name>
<keyword evidence="3" id="KW-0597">Phosphoprotein</keyword>
<reference evidence="11" key="1">
    <citation type="submission" date="2020-02" db="EMBL/GenBank/DDBJ databases">
        <authorList>
            <person name="Meier V. D."/>
        </authorList>
    </citation>
    <scope>NUCLEOTIDE SEQUENCE</scope>
    <source>
        <strain evidence="11">AVDCRST_MAG67</strain>
    </source>
</reference>
<dbReference type="InterPro" id="IPR003594">
    <property type="entry name" value="HATPase_dom"/>
</dbReference>
<dbReference type="PANTHER" id="PTHR24421">
    <property type="entry name" value="NITRATE/NITRITE SENSOR PROTEIN NARX-RELATED"/>
    <property type="match status" value="1"/>
</dbReference>
<dbReference type="GO" id="GO:0016020">
    <property type="term" value="C:membrane"/>
    <property type="evidence" value="ECO:0007669"/>
    <property type="project" value="InterPro"/>
</dbReference>
<keyword evidence="6 11" id="KW-0418">Kinase</keyword>
<evidence type="ECO:0000256" key="9">
    <source>
        <dbReference type="SAM" id="Phobius"/>
    </source>
</evidence>
<keyword evidence="8" id="KW-0902">Two-component regulatory system</keyword>
<evidence type="ECO:0000256" key="3">
    <source>
        <dbReference type="ARBA" id="ARBA00022553"/>
    </source>
</evidence>
<keyword evidence="4" id="KW-0808">Transferase</keyword>
<feature type="transmembrane region" description="Helical" evidence="9">
    <location>
        <begin position="41"/>
        <end position="70"/>
    </location>
</feature>
<keyword evidence="7" id="KW-0067">ATP-binding</keyword>
<feature type="transmembrane region" description="Helical" evidence="9">
    <location>
        <begin position="258"/>
        <end position="277"/>
    </location>
</feature>